<organism evidence="2 3">
    <name type="scientific">Roseateles aquae</name>
    <dbReference type="NCBI Taxonomy" id="3077235"/>
    <lineage>
        <taxon>Bacteria</taxon>
        <taxon>Pseudomonadati</taxon>
        <taxon>Pseudomonadota</taxon>
        <taxon>Betaproteobacteria</taxon>
        <taxon>Burkholderiales</taxon>
        <taxon>Sphaerotilaceae</taxon>
        <taxon>Roseateles</taxon>
    </lineage>
</organism>
<dbReference type="EMBL" id="JAVXZY010000001">
    <property type="protein sequence ID" value="MDT8998383.1"/>
    <property type="molecule type" value="Genomic_DNA"/>
</dbReference>
<gene>
    <name evidence="2" type="ORF">RQP53_03725</name>
</gene>
<evidence type="ECO:0000313" key="2">
    <source>
        <dbReference type="EMBL" id="MDT8998383.1"/>
    </source>
</evidence>
<dbReference type="Pfam" id="PF13986">
    <property type="entry name" value="DUF4224"/>
    <property type="match status" value="1"/>
</dbReference>
<reference evidence="2" key="1">
    <citation type="submission" date="2023-09" db="EMBL/GenBank/DDBJ databases">
        <title>Paucibacter sp. APW11 Genome sequencing and assembly.</title>
        <authorList>
            <person name="Kim I."/>
        </authorList>
    </citation>
    <scope>NUCLEOTIDE SEQUENCE</scope>
    <source>
        <strain evidence="2">APW11</strain>
    </source>
</reference>
<name>A0ABU3P787_9BURK</name>
<proteinExistence type="predicted"/>
<dbReference type="Proteomes" id="UP001246372">
    <property type="component" value="Unassembled WGS sequence"/>
</dbReference>
<sequence>MNAILGLPQRDELQLTAEELERMTGTPVPRLQIHWLESNGWKFIKTRAGVPVVGRLYANLKMGGVEMANIVAPEAWEPDFSSVQ</sequence>
<comment type="caution">
    <text evidence="2">The sequence shown here is derived from an EMBL/GenBank/DDBJ whole genome shotgun (WGS) entry which is preliminary data.</text>
</comment>
<evidence type="ECO:0000313" key="3">
    <source>
        <dbReference type="Proteomes" id="UP001246372"/>
    </source>
</evidence>
<accession>A0ABU3P787</accession>
<evidence type="ECO:0000259" key="1">
    <source>
        <dbReference type="Pfam" id="PF13986"/>
    </source>
</evidence>
<keyword evidence="3" id="KW-1185">Reference proteome</keyword>
<dbReference type="InterPro" id="IPR025319">
    <property type="entry name" value="DUF4224"/>
</dbReference>
<dbReference type="RefSeq" id="WP_315648705.1">
    <property type="nucleotide sequence ID" value="NZ_JAVXZY010000001.1"/>
</dbReference>
<protein>
    <submittedName>
        <fullName evidence="2">DUF4224 domain-containing protein</fullName>
    </submittedName>
</protein>
<feature type="domain" description="DUF4224" evidence="1">
    <location>
        <begin position="15"/>
        <end position="57"/>
    </location>
</feature>